<protein>
    <submittedName>
        <fullName evidence="1">Uncharacterized protein</fullName>
    </submittedName>
</protein>
<evidence type="ECO:0000313" key="2">
    <source>
        <dbReference type="Proteomes" id="UP000249890"/>
    </source>
</evidence>
<name>A0A2Z2KA25_9BACL</name>
<organism evidence="1 2">
    <name type="scientific">Paenibacillus donghaensis</name>
    <dbReference type="NCBI Taxonomy" id="414771"/>
    <lineage>
        <taxon>Bacteria</taxon>
        <taxon>Bacillati</taxon>
        <taxon>Bacillota</taxon>
        <taxon>Bacilli</taxon>
        <taxon>Bacillales</taxon>
        <taxon>Paenibacillaceae</taxon>
        <taxon>Paenibacillus</taxon>
    </lineage>
</organism>
<evidence type="ECO:0000313" key="1">
    <source>
        <dbReference type="EMBL" id="ASA22394.1"/>
    </source>
</evidence>
<sequence length="68" mass="7715">MKAVASNQRLTFRLLRTQEPLFAVKRLFCSSNGLRSPYSSRNPLGKACFADIEAMRSVTFQTSAEMRK</sequence>
<dbReference type="KEGG" id="pdh:B9T62_17330"/>
<proteinExistence type="predicted"/>
<gene>
    <name evidence="1" type="ORF">B9T62_17330</name>
</gene>
<dbReference type="Proteomes" id="UP000249890">
    <property type="component" value="Chromosome"/>
</dbReference>
<reference evidence="1 2" key="1">
    <citation type="submission" date="2017-06" db="EMBL/GenBank/DDBJ databases">
        <title>Complete genome sequence of Paenibacillus donghaensis KCTC 13049T isolated from East Sea sediment, South Korea.</title>
        <authorList>
            <person name="Jung B.K."/>
            <person name="Hong S.-J."/>
            <person name="Shin J.-H."/>
        </authorList>
    </citation>
    <scope>NUCLEOTIDE SEQUENCE [LARGE SCALE GENOMIC DNA]</scope>
    <source>
        <strain evidence="1 2">KCTC 13049</strain>
    </source>
</reference>
<keyword evidence="2" id="KW-1185">Reference proteome</keyword>
<dbReference type="EMBL" id="CP021780">
    <property type="protein sequence ID" value="ASA22394.1"/>
    <property type="molecule type" value="Genomic_DNA"/>
</dbReference>
<accession>A0A2Z2KA25</accession>
<dbReference type="AlphaFoldDB" id="A0A2Z2KA25"/>